<name>A0ABR0FDM5_9PEZI</name>
<dbReference type="EMBL" id="JAFFGZ010000007">
    <property type="protein sequence ID" value="KAK4642076.1"/>
    <property type="molecule type" value="Genomic_DNA"/>
</dbReference>
<feature type="region of interest" description="Disordered" evidence="1">
    <location>
        <begin position="1"/>
        <end position="127"/>
    </location>
</feature>
<dbReference type="Proteomes" id="UP001322138">
    <property type="component" value="Unassembled WGS sequence"/>
</dbReference>
<feature type="compositionally biased region" description="Pro residues" evidence="1">
    <location>
        <begin position="110"/>
        <end position="126"/>
    </location>
</feature>
<sequence length="201" mass="22134">MIPDTGNKYRGKGISHAVPKPTASSFTTPDPAEMTSAQTSPSTPIPDPSPDPPAEHLDSIIEISDDDEAEIHPPASPTKNRAPHTNTSLHDLRGRSRPRDPSKKRSSFADPPPFSMGPLPSTPPRVPAYIRAEQAKKHLVSVLLEDATDELWRLSNTVSTARSTARQGEHEKMDKLLYDLSSQASRLKLKLKEVVETHNRR</sequence>
<keyword evidence="3" id="KW-1185">Reference proteome</keyword>
<protein>
    <submittedName>
        <fullName evidence="2">Uncharacterized protein</fullName>
    </submittedName>
</protein>
<reference evidence="2 3" key="1">
    <citation type="journal article" date="2023" name="bioRxiv">
        <title>High-quality genome assemblies of four members of thePodospora anserinaspecies complex.</title>
        <authorList>
            <person name="Ament-Velasquez S.L."/>
            <person name="Vogan A.A."/>
            <person name="Wallerman O."/>
            <person name="Hartmann F."/>
            <person name="Gautier V."/>
            <person name="Silar P."/>
            <person name="Giraud T."/>
            <person name="Johannesson H."/>
        </authorList>
    </citation>
    <scope>NUCLEOTIDE SEQUENCE [LARGE SCALE GENOMIC DNA]</scope>
    <source>
        <strain evidence="2 3">CBS 112042</strain>
    </source>
</reference>
<dbReference type="GeneID" id="87899831"/>
<proteinExistence type="predicted"/>
<evidence type="ECO:0000313" key="3">
    <source>
        <dbReference type="Proteomes" id="UP001322138"/>
    </source>
</evidence>
<feature type="compositionally biased region" description="Basic and acidic residues" evidence="1">
    <location>
        <begin position="90"/>
        <end position="103"/>
    </location>
</feature>
<evidence type="ECO:0000313" key="2">
    <source>
        <dbReference type="EMBL" id="KAK4642076.1"/>
    </source>
</evidence>
<feature type="compositionally biased region" description="Polar residues" evidence="1">
    <location>
        <begin position="77"/>
        <end position="89"/>
    </location>
</feature>
<feature type="compositionally biased region" description="Pro residues" evidence="1">
    <location>
        <begin position="43"/>
        <end position="52"/>
    </location>
</feature>
<gene>
    <name evidence="2" type="ORF">QC761_511850</name>
</gene>
<organism evidence="2 3">
    <name type="scientific">Podospora bellae-mahoneyi</name>
    <dbReference type="NCBI Taxonomy" id="2093777"/>
    <lineage>
        <taxon>Eukaryota</taxon>
        <taxon>Fungi</taxon>
        <taxon>Dikarya</taxon>
        <taxon>Ascomycota</taxon>
        <taxon>Pezizomycotina</taxon>
        <taxon>Sordariomycetes</taxon>
        <taxon>Sordariomycetidae</taxon>
        <taxon>Sordariales</taxon>
        <taxon>Podosporaceae</taxon>
        <taxon>Podospora</taxon>
    </lineage>
</organism>
<evidence type="ECO:0000256" key="1">
    <source>
        <dbReference type="SAM" id="MobiDB-lite"/>
    </source>
</evidence>
<dbReference type="RefSeq" id="XP_062731052.1">
    <property type="nucleotide sequence ID" value="XM_062880349.1"/>
</dbReference>
<accession>A0ABR0FDM5</accession>
<comment type="caution">
    <text evidence="2">The sequence shown here is derived from an EMBL/GenBank/DDBJ whole genome shotgun (WGS) entry which is preliminary data.</text>
</comment>